<accession>A0A6A4HQD1</accession>
<dbReference type="EMBL" id="ML769462">
    <property type="protein sequence ID" value="KAE9399960.1"/>
    <property type="molecule type" value="Genomic_DNA"/>
</dbReference>
<dbReference type="AlphaFoldDB" id="A0A6A4HQD1"/>
<gene>
    <name evidence="1" type="ORF">BT96DRAFT_993419</name>
</gene>
<evidence type="ECO:0000313" key="2">
    <source>
        <dbReference type="Proteomes" id="UP000799118"/>
    </source>
</evidence>
<reference evidence="1" key="1">
    <citation type="journal article" date="2019" name="Environ. Microbiol.">
        <title>Fungal ecological strategies reflected in gene transcription - a case study of two litter decomposers.</title>
        <authorList>
            <person name="Barbi F."/>
            <person name="Kohler A."/>
            <person name="Barry K."/>
            <person name="Baskaran P."/>
            <person name="Daum C."/>
            <person name="Fauchery L."/>
            <person name="Ihrmark K."/>
            <person name="Kuo A."/>
            <person name="LaButti K."/>
            <person name="Lipzen A."/>
            <person name="Morin E."/>
            <person name="Grigoriev I.V."/>
            <person name="Henrissat B."/>
            <person name="Lindahl B."/>
            <person name="Martin F."/>
        </authorList>
    </citation>
    <scope>NUCLEOTIDE SEQUENCE</scope>
    <source>
        <strain evidence="1">JB14</strain>
    </source>
</reference>
<name>A0A6A4HQD1_9AGAR</name>
<keyword evidence="2" id="KW-1185">Reference proteome</keyword>
<dbReference type="Proteomes" id="UP000799118">
    <property type="component" value="Unassembled WGS sequence"/>
</dbReference>
<organism evidence="1 2">
    <name type="scientific">Gymnopus androsaceus JB14</name>
    <dbReference type="NCBI Taxonomy" id="1447944"/>
    <lineage>
        <taxon>Eukaryota</taxon>
        <taxon>Fungi</taxon>
        <taxon>Dikarya</taxon>
        <taxon>Basidiomycota</taxon>
        <taxon>Agaricomycotina</taxon>
        <taxon>Agaricomycetes</taxon>
        <taxon>Agaricomycetidae</taxon>
        <taxon>Agaricales</taxon>
        <taxon>Marasmiineae</taxon>
        <taxon>Omphalotaceae</taxon>
        <taxon>Gymnopus</taxon>
    </lineage>
</organism>
<protein>
    <submittedName>
        <fullName evidence="1">Uncharacterized protein</fullName>
    </submittedName>
</protein>
<sequence>MDSVEFIYFVGNGSDASSDSEPEDLFDTVDVEDSMSKCGPLDGLFDNTDDKMPPLNWDTRLDIWHDCNIYATARGALESTESAQHVKEDNGKKNFTHILNSSCTKHMTSDASIFQLHPTPCMPK</sequence>
<proteinExistence type="predicted"/>
<evidence type="ECO:0000313" key="1">
    <source>
        <dbReference type="EMBL" id="KAE9399960.1"/>
    </source>
</evidence>